<dbReference type="Proteomes" id="UP001497680">
    <property type="component" value="Unassembled WGS sequence"/>
</dbReference>
<protein>
    <submittedName>
        <fullName evidence="1">Uncharacterized protein</fullName>
    </submittedName>
</protein>
<comment type="caution">
    <text evidence="1">The sequence shown here is derived from an EMBL/GenBank/DDBJ whole genome shotgun (WGS) entry which is preliminary data.</text>
</comment>
<proteinExistence type="predicted"/>
<gene>
    <name evidence="1" type="ORF">F4821DRAFT_105333</name>
</gene>
<accession>A0ACC0D4Q2</accession>
<evidence type="ECO:0000313" key="2">
    <source>
        <dbReference type="Proteomes" id="UP001497680"/>
    </source>
</evidence>
<evidence type="ECO:0000313" key="1">
    <source>
        <dbReference type="EMBL" id="KAI6087552.1"/>
    </source>
</evidence>
<keyword evidence="2" id="KW-1185">Reference proteome</keyword>
<reference evidence="1 2" key="1">
    <citation type="journal article" date="2022" name="New Phytol.">
        <title>Ecological generalism drives hyperdiversity of secondary metabolite gene clusters in xylarialean endophytes.</title>
        <authorList>
            <person name="Franco M.E.E."/>
            <person name="Wisecaver J.H."/>
            <person name="Arnold A.E."/>
            <person name="Ju Y.M."/>
            <person name="Slot J.C."/>
            <person name="Ahrendt S."/>
            <person name="Moore L.P."/>
            <person name="Eastman K.E."/>
            <person name="Scott K."/>
            <person name="Konkel Z."/>
            <person name="Mondo S.J."/>
            <person name="Kuo A."/>
            <person name="Hayes R.D."/>
            <person name="Haridas S."/>
            <person name="Andreopoulos B."/>
            <person name="Riley R."/>
            <person name="LaButti K."/>
            <person name="Pangilinan J."/>
            <person name="Lipzen A."/>
            <person name="Amirebrahimi M."/>
            <person name="Yan J."/>
            <person name="Adam C."/>
            <person name="Keymanesh K."/>
            <person name="Ng V."/>
            <person name="Louie K."/>
            <person name="Northen T."/>
            <person name="Drula E."/>
            <person name="Henrissat B."/>
            <person name="Hsieh H.M."/>
            <person name="Youens-Clark K."/>
            <person name="Lutzoni F."/>
            <person name="Miadlikowska J."/>
            <person name="Eastwood D.C."/>
            <person name="Hamelin R.C."/>
            <person name="Grigoriev I.V."/>
            <person name="U'Ren J.M."/>
        </authorList>
    </citation>
    <scope>NUCLEOTIDE SEQUENCE [LARGE SCALE GENOMIC DNA]</scope>
    <source>
        <strain evidence="1 2">ER1909</strain>
    </source>
</reference>
<organism evidence="1 2">
    <name type="scientific">Hypoxylon rubiginosum</name>
    <dbReference type="NCBI Taxonomy" id="110542"/>
    <lineage>
        <taxon>Eukaryota</taxon>
        <taxon>Fungi</taxon>
        <taxon>Dikarya</taxon>
        <taxon>Ascomycota</taxon>
        <taxon>Pezizomycotina</taxon>
        <taxon>Sordariomycetes</taxon>
        <taxon>Xylariomycetidae</taxon>
        <taxon>Xylariales</taxon>
        <taxon>Hypoxylaceae</taxon>
        <taxon>Hypoxylon</taxon>
    </lineage>
</organism>
<sequence length="921" mass="99366">MSSSESSSSSRSQRPPLHERSESEKNKLQIRIVPYSPPRPGDAEASRSSAGGPGIGSDDVQSTANDPATTTPRTTRATSFGKESYGAGPYSSSPSTPASPLARAKGRGVSGSKLASDSSSVGSTAPLSPVISRPSYGSNIRPINPQSQSSHSDDGSASPTWKRSLSRREKFINVHSDKTFSVVLKTTRPRNSDRSDSTLKSPLPSNTSTISSHEESSFDVSAEDRFGSPLSSVPERSISSPSTPGSPAATAVPEFPEESAESSSPWNYRMVGGLRKVPKTPDLKGKGKEKEIAEEPPLPPLPLTIITPPEPEPIPSSPLATKQSFNSEQTASTIEETTNYKVLGRSSPPLPDTDSIDLPDLPPLPSSSSISPNYEILGQSSPAQTIASSAAPAFTSGFTDTPGSKNYIVYGDTSPLASSIAPYRGHRYHSSDESSLQQVRLSYSQESLVVPPLRPHKRSSSESLGYYHQQSRENLRGRANSFSSLSSIVSQDTASLYSASTPNVVILRHTPSTSSIPRSTWAAGPSNAGQPRVRMDTHQWSSQLSTVMSEYEGSDPAGSRVVSGASIPERVSSAFGSRESRDSRQMRSISSSLGLDNIETRGSRGSHSRSNSRSDSLDRPSPVYARNGRDQVPSPGLRTVRDLDEHGDGLADLQQLQSMPSRSRLGFSRQSSERSLRSTTSSRAGSLTASSLPSWARLYYGSGERRWLAPPSIRSFSEAGESRPASPHVGGGSPSHDQFSQSIFNPRRRPKDIDPRTGRPSSMEITPAGESGSIRLAPRKKTSSIWSPHLRLDTRASRFSIWNAPSVTWSADSGVFGKRNIQVVLFLVGFIIPFAWMIAAFLPLPSKPMLAMDERDRSTTGFNSSGDPESQQRRHVLVDDSRYQSARWWRNVNRFMSVAGLLILGAVAALIVIGVRQRWTQ</sequence>
<name>A0ACC0D4Q2_9PEZI</name>
<dbReference type="EMBL" id="MU394307">
    <property type="protein sequence ID" value="KAI6087552.1"/>
    <property type="molecule type" value="Genomic_DNA"/>
</dbReference>